<evidence type="ECO:0000259" key="4">
    <source>
        <dbReference type="Pfam" id="PF11566"/>
    </source>
</evidence>
<dbReference type="InterPro" id="IPR013886">
    <property type="entry name" value="PI31_Prot_C"/>
</dbReference>
<dbReference type="Proteomes" id="UP001583186">
    <property type="component" value="Unassembled WGS sequence"/>
</dbReference>
<organism evidence="5 6">
    <name type="scientific">Sporothrix stenoceras</name>
    <dbReference type="NCBI Taxonomy" id="5173"/>
    <lineage>
        <taxon>Eukaryota</taxon>
        <taxon>Fungi</taxon>
        <taxon>Dikarya</taxon>
        <taxon>Ascomycota</taxon>
        <taxon>Pezizomycotina</taxon>
        <taxon>Sordariomycetes</taxon>
        <taxon>Sordariomycetidae</taxon>
        <taxon>Ophiostomatales</taxon>
        <taxon>Ophiostomataceae</taxon>
        <taxon>Sporothrix</taxon>
    </lineage>
</organism>
<feature type="compositionally biased region" description="Low complexity" evidence="2">
    <location>
        <begin position="8"/>
        <end position="26"/>
    </location>
</feature>
<evidence type="ECO:0000256" key="1">
    <source>
        <dbReference type="ARBA" id="ARBA00006405"/>
    </source>
</evidence>
<reference evidence="5 6" key="1">
    <citation type="journal article" date="2024" name="IMA Fungus">
        <title>IMA Genome - F19 : A genome assembly and annotation guide to empower mycologists, including annotated draft genome sequences of Ceratocystis pirilliformis, Diaporthe australafricana, Fusarium ophioides, Paecilomyces lecythidis, and Sporothrix stenoceras.</title>
        <authorList>
            <person name="Aylward J."/>
            <person name="Wilson A.M."/>
            <person name="Visagie C.M."/>
            <person name="Spraker J."/>
            <person name="Barnes I."/>
            <person name="Buitendag C."/>
            <person name="Ceriani C."/>
            <person name="Del Mar Angel L."/>
            <person name="du Plessis D."/>
            <person name="Fuchs T."/>
            <person name="Gasser K."/>
            <person name="Kramer D."/>
            <person name="Li W."/>
            <person name="Munsamy K."/>
            <person name="Piso A."/>
            <person name="Price J.L."/>
            <person name="Sonnekus B."/>
            <person name="Thomas C."/>
            <person name="van der Nest A."/>
            <person name="van Dijk A."/>
            <person name="van Heerden A."/>
            <person name="van Vuuren N."/>
            <person name="Yilmaz N."/>
            <person name="Duong T.A."/>
            <person name="van der Merwe N.A."/>
            <person name="Wingfield M.J."/>
            <person name="Wingfield B.D."/>
        </authorList>
    </citation>
    <scope>NUCLEOTIDE SEQUENCE [LARGE SCALE GENOMIC DNA]</scope>
    <source>
        <strain evidence="5 6">CMW 5346</strain>
    </source>
</reference>
<evidence type="ECO:0000313" key="6">
    <source>
        <dbReference type="Proteomes" id="UP001583186"/>
    </source>
</evidence>
<dbReference type="Gene3D" id="3.40.1000.30">
    <property type="match status" value="1"/>
</dbReference>
<feature type="compositionally biased region" description="Polar residues" evidence="2">
    <location>
        <begin position="151"/>
        <end position="162"/>
    </location>
</feature>
<gene>
    <name evidence="5" type="ORF">Sste5346_009304</name>
</gene>
<feature type="region of interest" description="Disordered" evidence="2">
    <location>
        <begin position="77"/>
        <end position="108"/>
    </location>
</feature>
<dbReference type="Pfam" id="PF11566">
    <property type="entry name" value="PI31_Prot_N"/>
    <property type="match status" value="1"/>
</dbReference>
<feature type="compositionally biased region" description="Gly residues" evidence="2">
    <location>
        <begin position="424"/>
        <end position="433"/>
    </location>
</feature>
<feature type="compositionally biased region" description="Gly residues" evidence="2">
    <location>
        <begin position="387"/>
        <end position="409"/>
    </location>
</feature>
<feature type="compositionally biased region" description="Low complexity" evidence="2">
    <location>
        <begin position="324"/>
        <end position="334"/>
    </location>
</feature>
<comment type="caution">
    <text evidence="5">The sequence shown here is derived from an EMBL/GenBank/DDBJ whole genome shotgun (WGS) entry which is preliminary data.</text>
</comment>
<comment type="similarity">
    <text evidence="1">Belongs to the proteasome inhibitor PI31 family.</text>
</comment>
<dbReference type="InterPro" id="IPR021625">
    <property type="entry name" value="PI31_Prot_N"/>
</dbReference>
<evidence type="ECO:0000256" key="2">
    <source>
        <dbReference type="SAM" id="MobiDB-lite"/>
    </source>
</evidence>
<dbReference type="Pfam" id="PF08577">
    <property type="entry name" value="PI31_Prot_C"/>
    <property type="match status" value="1"/>
</dbReference>
<protein>
    <recommendedName>
        <fullName evidence="7">Proteasome inhibitor PI31 subunit</fullName>
    </recommendedName>
</protein>
<feature type="domain" description="PI31 proteasome regulator N-terminal" evidence="4">
    <location>
        <begin position="44"/>
        <end position="150"/>
    </location>
</feature>
<proteinExistence type="inferred from homology"/>
<feature type="compositionally biased region" description="Gly residues" evidence="2">
    <location>
        <begin position="471"/>
        <end position="481"/>
    </location>
</feature>
<keyword evidence="6" id="KW-1185">Reference proteome</keyword>
<evidence type="ECO:0008006" key="7">
    <source>
        <dbReference type="Google" id="ProtNLM"/>
    </source>
</evidence>
<evidence type="ECO:0000259" key="3">
    <source>
        <dbReference type="Pfam" id="PF08577"/>
    </source>
</evidence>
<feature type="region of interest" description="Disordered" evidence="2">
    <location>
        <begin position="150"/>
        <end position="178"/>
    </location>
</feature>
<feature type="region of interest" description="Disordered" evidence="2">
    <location>
        <begin position="1"/>
        <end position="26"/>
    </location>
</feature>
<feature type="domain" description="PI31 proteasome regulator C-terminal" evidence="3">
    <location>
        <begin position="366"/>
        <end position="447"/>
    </location>
</feature>
<sequence length="518" mass="52892">MTLKQQPEASGQPESSGSGSGSVNANPVSAERLQATMEAVLASPNVDGAAGAFVLFVHAFLVNVGFRLQHISQYSTLDGSRSETGTAVQDESSSSSSSVAPANSRLPPTWNINRGVTVRELIYSHPSHTDTIFTFRVHVIAPYVHIVGHSRPSSGSATTPPETLTPIPSDGISNGQRTATGTFYIPNYPPYDVTASNPGPAFRGDTQTNLSTNFQFYILQRLLPNLQVEGYTHIDNQPPARTNNGSEKQVVDPVVNDSAESRQCLCGALVPASRAEQRDPDDEPPTRLLQEGQTHQAPPLLPEPASSTPLGPVIDDFTPPAAAPRPGAANVPGPSADFPPPGFEDEHQMLRTTGPRGPGSGFNPSIGADDLNPPNLGPHDPLRPSLAGGGLRMPGGNGGVGGVGDGSFGGMHPTFDDPLFAGIRGQGGRGGNGFSPQNPPGARWDEPGPAGMDPAGIYDEFGAEGGMPQFPGGGRGRGGFGRGGGGFGGGFGGGGGGFGGFSGGSGGGFGGFGGGGFA</sequence>
<evidence type="ECO:0000313" key="5">
    <source>
        <dbReference type="EMBL" id="KAL1888826.1"/>
    </source>
</evidence>
<feature type="region of interest" description="Disordered" evidence="2">
    <location>
        <begin position="271"/>
        <end position="481"/>
    </location>
</feature>
<dbReference type="EMBL" id="JAWCUI010000084">
    <property type="protein sequence ID" value="KAL1888826.1"/>
    <property type="molecule type" value="Genomic_DNA"/>
</dbReference>
<accession>A0ABR3YKN1</accession>
<feature type="compositionally biased region" description="Polar residues" evidence="2">
    <location>
        <begin position="77"/>
        <end position="91"/>
    </location>
</feature>
<name>A0ABR3YKN1_9PEZI</name>